<keyword evidence="5 7" id="KW-0687">Ribonucleoprotein</keyword>
<dbReference type="PROSITE" id="PS01143">
    <property type="entry name" value="RIBOSOMAL_L31"/>
    <property type="match status" value="1"/>
</dbReference>
<dbReference type="GO" id="GO:0003735">
    <property type="term" value="F:structural constituent of ribosome"/>
    <property type="evidence" value="ECO:0007669"/>
    <property type="project" value="InterPro"/>
</dbReference>
<evidence type="ECO:0000313" key="8">
    <source>
        <dbReference type="EMBL" id="OGF93678.1"/>
    </source>
</evidence>
<accession>A0A1F5Y0D6</accession>
<comment type="function">
    <text evidence="7">Binds the 23S rRNA.</text>
</comment>
<comment type="similarity">
    <text evidence="1 7">Belongs to the bacterial ribosomal protein bL31 family. Type A subfamily.</text>
</comment>
<reference evidence="8 9" key="1">
    <citation type="journal article" date="2016" name="Nat. Commun.">
        <title>Thousands of microbial genomes shed light on interconnected biogeochemical processes in an aquifer system.</title>
        <authorList>
            <person name="Anantharaman K."/>
            <person name="Brown C.T."/>
            <person name="Hug L.A."/>
            <person name="Sharon I."/>
            <person name="Castelle C.J."/>
            <person name="Probst A.J."/>
            <person name="Thomas B.C."/>
            <person name="Singh A."/>
            <person name="Wilkins M.J."/>
            <person name="Karaoz U."/>
            <person name="Brodie E.L."/>
            <person name="Williams K.H."/>
            <person name="Hubbard S.S."/>
            <person name="Banfield J.F."/>
        </authorList>
    </citation>
    <scope>NUCLEOTIDE SEQUENCE [LARGE SCALE GENOMIC DNA]</scope>
</reference>
<dbReference type="PANTHER" id="PTHR33280">
    <property type="entry name" value="50S RIBOSOMAL PROTEIN L31, CHLOROPLASTIC"/>
    <property type="match status" value="1"/>
</dbReference>
<dbReference type="NCBIfam" id="TIGR00105">
    <property type="entry name" value="L31"/>
    <property type="match status" value="1"/>
</dbReference>
<comment type="caution">
    <text evidence="8">The sequence shown here is derived from an EMBL/GenBank/DDBJ whole genome shotgun (WGS) entry which is preliminary data.</text>
</comment>
<dbReference type="GO" id="GO:0005840">
    <property type="term" value="C:ribosome"/>
    <property type="evidence" value="ECO:0007669"/>
    <property type="project" value="UniProtKB-KW"/>
</dbReference>
<dbReference type="PRINTS" id="PR01249">
    <property type="entry name" value="RIBOSOMALL31"/>
</dbReference>
<dbReference type="GO" id="GO:1990904">
    <property type="term" value="C:ribonucleoprotein complex"/>
    <property type="evidence" value="ECO:0007669"/>
    <property type="project" value="UniProtKB-KW"/>
</dbReference>
<dbReference type="NCBIfam" id="NF000612">
    <property type="entry name" value="PRK00019.1"/>
    <property type="match status" value="1"/>
</dbReference>
<evidence type="ECO:0000256" key="5">
    <source>
        <dbReference type="ARBA" id="ARBA00023274"/>
    </source>
</evidence>
<evidence type="ECO:0000256" key="6">
    <source>
        <dbReference type="ARBA" id="ARBA00035687"/>
    </source>
</evidence>
<keyword evidence="4 7" id="KW-0689">Ribosomal protein</keyword>
<keyword evidence="3 7" id="KW-0694">RNA-binding</keyword>
<dbReference type="Proteomes" id="UP000178894">
    <property type="component" value="Unassembled WGS sequence"/>
</dbReference>
<dbReference type="AlphaFoldDB" id="A0A1F5Y0D6"/>
<feature type="binding site" evidence="7">
    <location>
        <position position="40"/>
    </location>
    <ligand>
        <name>Zn(2+)</name>
        <dbReference type="ChEBI" id="CHEBI:29105"/>
    </ligand>
</feature>
<dbReference type="InterPro" id="IPR027491">
    <property type="entry name" value="Ribosomal_bL31_A"/>
</dbReference>
<dbReference type="HAMAP" id="MF_00501">
    <property type="entry name" value="Ribosomal_bL31_1"/>
    <property type="match status" value="1"/>
</dbReference>
<feature type="binding site" evidence="7">
    <location>
        <position position="37"/>
    </location>
    <ligand>
        <name>Zn(2+)</name>
        <dbReference type="ChEBI" id="CHEBI:29105"/>
    </ligand>
</feature>
<dbReference type="SUPFAM" id="SSF143800">
    <property type="entry name" value="L28p-like"/>
    <property type="match status" value="1"/>
</dbReference>
<dbReference type="InterPro" id="IPR042105">
    <property type="entry name" value="Ribosomal_bL31_sf"/>
</dbReference>
<feature type="binding site" evidence="7">
    <location>
        <position position="19"/>
    </location>
    <ligand>
        <name>Zn(2+)</name>
        <dbReference type="ChEBI" id="CHEBI:29105"/>
    </ligand>
</feature>
<dbReference type="Gene3D" id="4.10.830.30">
    <property type="entry name" value="Ribosomal protein L31"/>
    <property type="match status" value="1"/>
</dbReference>
<comment type="cofactor">
    <cofactor evidence="7">
        <name>Zn(2+)</name>
        <dbReference type="ChEBI" id="CHEBI:29105"/>
    </cofactor>
    <text evidence="7">Binds 1 zinc ion per subunit.</text>
</comment>
<organism evidence="8 9">
    <name type="scientific">Candidatus Giovannonibacteria bacterium RIFCSPLOWO2_12_FULL_44_15</name>
    <dbReference type="NCBI Taxonomy" id="1798364"/>
    <lineage>
        <taxon>Bacteria</taxon>
        <taxon>Candidatus Giovannoniibacteriota</taxon>
    </lineage>
</organism>
<gene>
    <name evidence="7" type="primary">rpmE</name>
    <name evidence="8" type="ORF">A3G54_00900</name>
</gene>
<dbReference type="Pfam" id="PF01197">
    <property type="entry name" value="Ribosomal_L31"/>
    <property type="match status" value="1"/>
</dbReference>
<evidence type="ECO:0000256" key="1">
    <source>
        <dbReference type="ARBA" id="ARBA00009296"/>
    </source>
</evidence>
<evidence type="ECO:0000256" key="3">
    <source>
        <dbReference type="ARBA" id="ARBA00022884"/>
    </source>
</evidence>
<protein>
    <recommendedName>
        <fullName evidence="6 7">Large ribosomal subunit protein bL31</fullName>
    </recommendedName>
</protein>
<evidence type="ECO:0000313" key="9">
    <source>
        <dbReference type="Proteomes" id="UP000178894"/>
    </source>
</evidence>
<dbReference type="PANTHER" id="PTHR33280:SF1">
    <property type="entry name" value="LARGE RIBOSOMAL SUBUNIT PROTEIN BL31C"/>
    <property type="match status" value="1"/>
</dbReference>
<evidence type="ECO:0000256" key="4">
    <source>
        <dbReference type="ARBA" id="ARBA00022980"/>
    </source>
</evidence>
<dbReference type="InterPro" id="IPR002150">
    <property type="entry name" value="Ribosomal_bL31"/>
</dbReference>
<dbReference type="STRING" id="1798364.A3G54_00900"/>
<dbReference type="GO" id="GO:0046872">
    <property type="term" value="F:metal ion binding"/>
    <property type="evidence" value="ECO:0007669"/>
    <property type="project" value="UniProtKB-KW"/>
</dbReference>
<dbReference type="GO" id="GO:0019843">
    <property type="term" value="F:rRNA binding"/>
    <property type="evidence" value="ECO:0007669"/>
    <property type="project" value="UniProtKB-KW"/>
</dbReference>
<proteinExistence type="inferred from homology"/>
<sequence>MKVEIHPKYFPKAKIKCACGNMVVVGSAKESIDIEVCSSCHPFFTGKGKLIDSAGRVERFKSRAAKKSSPKKRK</sequence>
<evidence type="ECO:0000256" key="2">
    <source>
        <dbReference type="ARBA" id="ARBA00022730"/>
    </source>
</evidence>
<dbReference type="InterPro" id="IPR034704">
    <property type="entry name" value="Ribosomal_bL28/bL31-like_sf"/>
</dbReference>
<keyword evidence="7" id="KW-0479">Metal-binding</keyword>
<evidence type="ECO:0000256" key="7">
    <source>
        <dbReference type="HAMAP-Rule" id="MF_00501"/>
    </source>
</evidence>
<feature type="binding site" evidence="7">
    <location>
        <position position="17"/>
    </location>
    <ligand>
        <name>Zn(2+)</name>
        <dbReference type="ChEBI" id="CHEBI:29105"/>
    </ligand>
</feature>
<name>A0A1F5Y0D6_9BACT</name>
<keyword evidence="2 7" id="KW-0699">rRNA-binding</keyword>
<dbReference type="EMBL" id="MFIQ01000009">
    <property type="protein sequence ID" value="OGF93678.1"/>
    <property type="molecule type" value="Genomic_DNA"/>
</dbReference>
<keyword evidence="7" id="KW-0862">Zinc</keyword>
<dbReference type="GO" id="GO:0006412">
    <property type="term" value="P:translation"/>
    <property type="evidence" value="ECO:0007669"/>
    <property type="project" value="UniProtKB-UniRule"/>
</dbReference>
<comment type="subunit">
    <text evidence="7">Part of the 50S ribosomal subunit.</text>
</comment>